<reference evidence="1 2" key="1">
    <citation type="journal article" date="2021" name="BMC Biol.">
        <title>Horizontally acquired antibacterial genes associated with adaptive radiation of ladybird beetles.</title>
        <authorList>
            <person name="Li H.S."/>
            <person name="Tang X.F."/>
            <person name="Huang Y.H."/>
            <person name="Xu Z.Y."/>
            <person name="Chen M.L."/>
            <person name="Du X.Y."/>
            <person name="Qiu B.Y."/>
            <person name="Chen P.T."/>
            <person name="Zhang W."/>
            <person name="Slipinski A."/>
            <person name="Escalona H.E."/>
            <person name="Waterhouse R.M."/>
            <person name="Zwick A."/>
            <person name="Pang H."/>
        </authorList>
    </citation>
    <scope>NUCLEOTIDE SEQUENCE [LARGE SCALE GENOMIC DNA]</scope>
    <source>
        <strain evidence="1">SYSU2018</strain>
    </source>
</reference>
<dbReference type="Proteomes" id="UP001516400">
    <property type="component" value="Unassembled WGS sequence"/>
</dbReference>
<evidence type="ECO:0000313" key="2">
    <source>
        <dbReference type="Proteomes" id="UP001516400"/>
    </source>
</evidence>
<protein>
    <submittedName>
        <fullName evidence="1">Uncharacterized protein</fullName>
    </submittedName>
</protein>
<evidence type="ECO:0000313" key="1">
    <source>
        <dbReference type="EMBL" id="KAL3279236.1"/>
    </source>
</evidence>
<dbReference type="AlphaFoldDB" id="A0ABD2NLP6"/>
<organism evidence="1 2">
    <name type="scientific">Cryptolaemus montrouzieri</name>
    <dbReference type="NCBI Taxonomy" id="559131"/>
    <lineage>
        <taxon>Eukaryota</taxon>
        <taxon>Metazoa</taxon>
        <taxon>Ecdysozoa</taxon>
        <taxon>Arthropoda</taxon>
        <taxon>Hexapoda</taxon>
        <taxon>Insecta</taxon>
        <taxon>Pterygota</taxon>
        <taxon>Neoptera</taxon>
        <taxon>Endopterygota</taxon>
        <taxon>Coleoptera</taxon>
        <taxon>Polyphaga</taxon>
        <taxon>Cucujiformia</taxon>
        <taxon>Coccinelloidea</taxon>
        <taxon>Coccinellidae</taxon>
        <taxon>Scymninae</taxon>
        <taxon>Scymnini</taxon>
        <taxon>Cryptolaemus</taxon>
    </lineage>
</organism>
<name>A0ABD2NLP6_9CUCU</name>
<keyword evidence="2" id="KW-1185">Reference proteome</keyword>
<accession>A0ABD2NLP6</accession>
<gene>
    <name evidence="1" type="ORF">HHI36_016749</name>
</gene>
<sequence>MNFELNEDGSCADYYPHNSTMLSKIDQELLQQIEKPYQHFKNGLLKKKGMPSRKTTVVDHILLVRKHSSKKTNNPVPDLYAPRFYEEFVAFHT</sequence>
<proteinExistence type="predicted"/>
<comment type="caution">
    <text evidence="1">The sequence shown here is derived from an EMBL/GenBank/DDBJ whole genome shotgun (WGS) entry which is preliminary data.</text>
</comment>
<dbReference type="EMBL" id="JABFTP020000124">
    <property type="protein sequence ID" value="KAL3279236.1"/>
    <property type="molecule type" value="Genomic_DNA"/>
</dbReference>